<gene>
    <name evidence="2" type="primary">CIC1</name>
    <name evidence="2" type="ORF">OC842_002708</name>
</gene>
<dbReference type="GO" id="GO:0000502">
    <property type="term" value="C:proteasome complex"/>
    <property type="evidence" value="ECO:0007669"/>
    <property type="project" value="UniProtKB-KW"/>
</dbReference>
<reference evidence="2" key="1">
    <citation type="journal article" date="2023" name="PhytoFront">
        <title>Draft Genome Resources of Seven Strains of Tilletia horrida, Causal Agent of Kernel Smut of Rice.</title>
        <authorList>
            <person name="Khanal S."/>
            <person name="Antony Babu S."/>
            <person name="Zhou X.G."/>
        </authorList>
    </citation>
    <scope>NUCLEOTIDE SEQUENCE</scope>
    <source>
        <strain evidence="2">TX3</strain>
    </source>
</reference>
<dbReference type="InterPro" id="IPR016095">
    <property type="entry name" value="Ribosomal_uL1_3-a/b-sand"/>
</dbReference>
<dbReference type="AlphaFoldDB" id="A0AAN6GFJ9"/>
<feature type="region of interest" description="Disordered" evidence="1">
    <location>
        <begin position="93"/>
        <end position="113"/>
    </location>
</feature>
<feature type="region of interest" description="Disordered" evidence="1">
    <location>
        <begin position="1"/>
        <end position="71"/>
    </location>
</feature>
<evidence type="ECO:0000313" key="2">
    <source>
        <dbReference type="EMBL" id="KAK0534236.1"/>
    </source>
</evidence>
<keyword evidence="2" id="KW-0647">Proteasome</keyword>
<name>A0AAN6GFJ9_9BASI</name>
<dbReference type="Proteomes" id="UP001176521">
    <property type="component" value="Unassembled WGS sequence"/>
</dbReference>
<dbReference type="CDD" id="cd00403">
    <property type="entry name" value="Ribosomal_L1"/>
    <property type="match status" value="1"/>
</dbReference>
<organism evidence="2 3">
    <name type="scientific">Tilletia horrida</name>
    <dbReference type="NCBI Taxonomy" id="155126"/>
    <lineage>
        <taxon>Eukaryota</taxon>
        <taxon>Fungi</taxon>
        <taxon>Dikarya</taxon>
        <taxon>Basidiomycota</taxon>
        <taxon>Ustilaginomycotina</taxon>
        <taxon>Exobasidiomycetes</taxon>
        <taxon>Tilletiales</taxon>
        <taxon>Tilletiaceae</taxon>
        <taxon>Tilletia</taxon>
    </lineage>
</organism>
<sequence length="420" mass="45314">MARAPRSKPAAAATTAATATKKEKKSSTSTTTTATATAPAPASTATSTVKGKAKAASTQAQTQTQTQQLIDRRVSPAQALKAINALIAHREKRTAASSSSSSSAGADQLLPNTPTARDDTLFLQLSLKRLAAPSSSSPFPKPAQIPLPHALLSPESASVCLIVKDPQREYKDLLTSLNIRSIARVVGVTKLKGKFAPFDARRQLMNDHDLFLVDERVVGLMPRLLGKKWMESKKPPIPVKITHTRHLAAELDRAIGATYYLPTRGSCLTVRIGSLVAHTPTQLVDNLEAALPAIVQRLKPIDSDAGDKHEAPGTRSRWNNIQAIELKTGSSMALPIWNSSLVERWVGMDEESAKAKEIREAQAVKRAAKKAKLEEKKQRKLLKGAAAVEEAMEDDSDDDEDDDEDAEVADGQDDSDEDEE</sequence>
<protein>
    <submittedName>
        <fullName evidence="2">Proteasome-interacting protein cic1</fullName>
    </submittedName>
</protein>
<proteinExistence type="predicted"/>
<dbReference type="EMBL" id="JAPDMQ010000120">
    <property type="protein sequence ID" value="KAK0534236.1"/>
    <property type="molecule type" value="Genomic_DNA"/>
</dbReference>
<feature type="compositionally biased region" description="Acidic residues" evidence="1">
    <location>
        <begin position="390"/>
        <end position="420"/>
    </location>
</feature>
<dbReference type="InterPro" id="IPR050257">
    <property type="entry name" value="eL8/uL1-like"/>
</dbReference>
<evidence type="ECO:0000313" key="3">
    <source>
        <dbReference type="Proteomes" id="UP001176521"/>
    </source>
</evidence>
<feature type="compositionally biased region" description="Low complexity" evidence="1">
    <location>
        <begin position="27"/>
        <end position="68"/>
    </location>
</feature>
<dbReference type="PANTHER" id="PTHR23105">
    <property type="entry name" value="RIBOSOMAL PROTEIN L7AE FAMILY MEMBER"/>
    <property type="match status" value="1"/>
</dbReference>
<feature type="compositionally biased region" description="Low complexity" evidence="1">
    <location>
        <begin position="1"/>
        <end position="19"/>
    </location>
</feature>
<dbReference type="Pfam" id="PF00687">
    <property type="entry name" value="Ribosomal_L1"/>
    <property type="match status" value="1"/>
</dbReference>
<evidence type="ECO:0000256" key="1">
    <source>
        <dbReference type="SAM" id="MobiDB-lite"/>
    </source>
</evidence>
<dbReference type="GO" id="GO:0003723">
    <property type="term" value="F:RNA binding"/>
    <property type="evidence" value="ECO:0007669"/>
    <property type="project" value="InterPro"/>
</dbReference>
<feature type="region of interest" description="Disordered" evidence="1">
    <location>
        <begin position="379"/>
        <end position="420"/>
    </location>
</feature>
<dbReference type="InterPro" id="IPR023674">
    <property type="entry name" value="Ribosomal_uL1-like"/>
</dbReference>
<dbReference type="InterPro" id="IPR028364">
    <property type="entry name" value="Ribosomal_uL1/biogenesis"/>
</dbReference>
<comment type="caution">
    <text evidence="2">The sequence shown here is derived from an EMBL/GenBank/DDBJ whole genome shotgun (WGS) entry which is preliminary data.</text>
</comment>
<accession>A0AAN6GFJ9</accession>
<dbReference type="Gene3D" id="3.40.50.790">
    <property type="match status" value="1"/>
</dbReference>
<keyword evidence="3" id="KW-1185">Reference proteome</keyword>
<feature type="compositionally biased region" description="Low complexity" evidence="1">
    <location>
        <begin position="95"/>
        <end position="104"/>
    </location>
</feature>
<dbReference type="SUPFAM" id="SSF56808">
    <property type="entry name" value="Ribosomal protein L1"/>
    <property type="match status" value="1"/>
</dbReference>